<comment type="caution">
    <text evidence="3">The sequence shown here is derived from an EMBL/GenBank/DDBJ whole genome shotgun (WGS) entry which is preliminary data.</text>
</comment>
<name>A0A3M9LZG1_9MICO</name>
<dbReference type="InterPro" id="IPR015943">
    <property type="entry name" value="WD40/YVTN_repeat-like_dom_sf"/>
</dbReference>
<protein>
    <recommendedName>
        <fullName evidence="5">Exo-alpha-sialidase</fullName>
    </recommendedName>
</protein>
<dbReference type="AlphaFoldDB" id="A0A3M9LZG1"/>
<dbReference type="SUPFAM" id="SSF110296">
    <property type="entry name" value="Oligoxyloglucan reducing end-specific cellobiohydrolase"/>
    <property type="match status" value="1"/>
</dbReference>
<evidence type="ECO:0008006" key="5">
    <source>
        <dbReference type="Google" id="ProtNLM"/>
    </source>
</evidence>
<evidence type="ECO:0000256" key="1">
    <source>
        <dbReference type="SAM" id="MobiDB-lite"/>
    </source>
</evidence>
<evidence type="ECO:0000313" key="4">
    <source>
        <dbReference type="Proteomes" id="UP000271678"/>
    </source>
</evidence>
<feature type="compositionally biased region" description="Low complexity" evidence="1">
    <location>
        <begin position="97"/>
        <end position="112"/>
    </location>
</feature>
<feature type="transmembrane region" description="Helical" evidence="2">
    <location>
        <begin position="53"/>
        <end position="72"/>
    </location>
</feature>
<dbReference type="Proteomes" id="UP000271678">
    <property type="component" value="Unassembled WGS sequence"/>
</dbReference>
<accession>A0A3M9LZG1</accession>
<feature type="region of interest" description="Disordered" evidence="1">
    <location>
        <begin position="91"/>
        <end position="112"/>
    </location>
</feature>
<keyword evidence="2" id="KW-0472">Membrane</keyword>
<dbReference type="RefSeq" id="WP_123272790.1">
    <property type="nucleotide sequence ID" value="NZ_RJJQ01000022.1"/>
</dbReference>
<evidence type="ECO:0000256" key="2">
    <source>
        <dbReference type="SAM" id="Phobius"/>
    </source>
</evidence>
<sequence>MTTDRDEPHAQNDAVADFFAAARAEVRDGQATDLDWQRIVRQSRQASRRRGRLALLGSAAVAIIAVVAALVWQQHGLSGGVQQGQAIAPSNSATYRSGSTGSPSSVSPSQAVTSVPDSFQTWSVSNAGASTIFALGSQTCGGDVCPVLIRSNNNGNKWNAVHTFTGTDVSAATGKAVALIQPERAITQTRFVNPQVGFVFGGDLWGTTDSGASFTKLSHPGERVLDLEINDNSAVLLSADNCAQGECKGPLYVTRFDPRGGTIARPQGSTVTLSTPISSGRVLVQAGRDFVQLASTSNAPLPPMRLDGTTLVTLKGPSACNGTPLQAMTAATDVKPDVLQLFALCNPVPKPGNKLSYTLVRSNDAGTSWTSVSVWALTLPRLGQTWLAVADEKHLAASAGGPRQTNGVATTGGAGSLMYSTNGGGWFGPATPPPGASLPSTGFDWTASPGGPFFYAIPRDTAGFWETTDFGANWKLVDPRP</sequence>
<keyword evidence="2" id="KW-1133">Transmembrane helix</keyword>
<dbReference type="EMBL" id="RJJQ01000022">
    <property type="protein sequence ID" value="RNI18367.1"/>
    <property type="molecule type" value="Genomic_DNA"/>
</dbReference>
<dbReference type="Gene3D" id="2.130.10.10">
    <property type="entry name" value="YVTN repeat-like/Quinoprotein amine dehydrogenase"/>
    <property type="match status" value="1"/>
</dbReference>
<proteinExistence type="predicted"/>
<evidence type="ECO:0000313" key="3">
    <source>
        <dbReference type="EMBL" id="RNI18367.1"/>
    </source>
</evidence>
<keyword evidence="4" id="KW-1185">Reference proteome</keyword>
<reference evidence="3 4" key="1">
    <citation type="submission" date="2018-11" db="EMBL/GenBank/DDBJ databases">
        <title>Draft genome of Simplicispira Flexivirga sp. BO-16.</title>
        <authorList>
            <person name="Im W.T."/>
        </authorList>
    </citation>
    <scope>NUCLEOTIDE SEQUENCE [LARGE SCALE GENOMIC DNA]</scope>
    <source>
        <strain evidence="3 4">BO-16</strain>
    </source>
</reference>
<organism evidence="3 4">
    <name type="scientific">Flexivirga caeni</name>
    <dbReference type="NCBI Taxonomy" id="2294115"/>
    <lineage>
        <taxon>Bacteria</taxon>
        <taxon>Bacillati</taxon>
        <taxon>Actinomycetota</taxon>
        <taxon>Actinomycetes</taxon>
        <taxon>Micrococcales</taxon>
        <taxon>Dermacoccaceae</taxon>
        <taxon>Flexivirga</taxon>
    </lineage>
</organism>
<keyword evidence="2" id="KW-0812">Transmembrane</keyword>
<dbReference type="OrthoDB" id="4868761at2"/>
<gene>
    <name evidence="3" type="ORF">EFY87_17555</name>
</gene>